<reference evidence="1" key="1">
    <citation type="journal article" date="2023" name="Insect Mol. Biol.">
        <title>Genome sequencing provides insights into the evolution of gene families encoding plant cell wall-degrading enzymes in longhorned beetles.</title>
        <authorList>
            <person name="Shin N.R."/>
            <person name="Okamura Y."/>
            <person name="Kirsch R."/>
            <person name="Pauchet Y."/>
        </authorList>
    </citation>
    <scope>NUCLEOTIDE SEQUENCE</scope>
    <source>
        <strain evidence="1">RBIC_L_NR</strain>
    </source>
</reference>
<dbReference type="PANTHER" id="PTHR45749">
    <property type="match status" value="1"/>
</dbReference>
<organism evidence="1 2">
    <name type="scientific">Rhamnusium bicolor</name>
    <dbReference type="NCBI Taxonomy" id="1586634"/>
    <lineage>
        <taxon>Eukaryota</taxon>
        <taxon>Metazoa</taxon>
        <taxon>Ecdysozoa</taxon>
        <taxon>Arthropoda</taxon>
        <taxon>Hexapoda</taxon>
        <taxon>Insecta</taxon>
        <taxon>Pterygota</taxon>
        <taxon>Neoptera</taxon>
        <taxon>Endopterygota</taxon>
        <taxon>Coleoptera</taxon>
        <taxon>Polyphaga</taxon>
        <taxon>Cucujiformia</taxon>
        <taxon>Chrysomeloidea</taxon>
        <taxon>Cerambycidae</taxon>
        <taxon>Lepturinae</taxon>
        <taxon>Rhagiini</taxon>
        <taxon>Rhamnusium</taxon>
    </lineage>
</organism>
<evidence type="ECO:0008006" key="3">
    <source>
        <dbReference type="Google" id="ProtNLM"/>
    </source>
</evidence>
<name>A0AAV8ZRE2_9CUCU</name>
<keyword evidence="2" id="KW-1185">Reference proteome</keyword>
<comment type="caution">
    <text evidence="1">The sequence shown here is derived from an EMBL/GenBank/DDBJ whole genome shotgun (WGS) entry which is preliminary data.</text>
</comment>
<evidence type="ECO:0000313" key="2">
    <source>
        <dbReference type="Proteomes" id="UP001162156"/>
    </source>
</evidence>
<dbReference type="AlphaFoldDB" id="A0AAV8ZRE2"/>
<dbReference type="Proteomes" id="UP001162156">
    <property type="component" value="Unassembled WGS sequence"/>
</dbReference>
<accession>A0AAV8ZRE2</accession>
<dbReference type="SUPFAM" id="SSF53098">
    <property type="entry name" value="Ribonuclease H-like"/>
    <property type="match status" value="1"/>
</dbReference>
<evidence type="ECO:0000313" key="1">
    <source>
        <dbReference type="EMBL" id="KAJ8969298.1"/>
    </source>
</evidence>
<dbReference type="EMBL" id="JANEYF010000559">
    <property type="protein sequence ID" value="KAJ8969298.1"/>
    <property type="molecule type" value="Genomic_DNA"/>
</dbReference>
<gene>
    <name evidence="1" type="ORF">NQ314_001837</name>
</gene>
<dbReference type="PANTHER" id="PTHR45749:SF23">
    <property type="entry name" value="ZINC FINGER MYM-TYPE PROTEIN 1-LIKE"/>
    <property type="match status" value="1"/>
</dbReference>
<protein>
    <recommendedName>
        <fullName evidence="3">DUF4371 domain-containing protein</fullName>
    </recommendedName>
</protein>
<proteinExistence type="predicted"/>
<sequence>MLSTSSKDSELLDPRVSSTEQLLKIHENSDSDSSDSVYLKDSLFITGFNDWKNRNSAVDSHEKSLVHTTCLMELRTRGNTKMRVDYAVLQQLEEEKGYWRNLNIFQCVDSTPDLARIDQLTSIIKYINNTGIPQETFLAFIPNPGHESEELEVAIVNFIENGLNLNNCHGQSYDNASNMSGHYSDLQARLKERNPFIDYVPCAAHSLNLIGSCASESCQEVFISTLQELYNFFTASTNRWQIFVSVNKDKKFLTLKTLSKIRLSARHDACGALTTKSEARGLVQKLNKFETVILAKLWTSILGRFNVVNKKLQSINIDLASVVSLYNSLTKFVETLRTDFSSFENFAKSCSDIQEYQFDLKRTKKRKLQFDESHAGETAFENSSHHFKIYTFYVIIDNLHQELIRRKIVYENLLSDFRFLEKDRNCTTT</sequence>
<dbReference type="InterPro" id="IPR012337">
    <property type="entry name" value="RNaseH-like_sf"/>
</dbReference>